<dbReference type="Gene3D" id="2.40.30.10">
    <property type="entry name" value="Translation factors"/>
    <property type="match status" value="1"/>
</dbReference>
<dbReference type="PRINTS" id="PR00371">
    <property type="entry name" value="FPNCR"/>
</dbReference>
<feature type="signal peptide" evidence="16">
    <location>
        <begin position="1"/>
        <end position="16"/>
    </location>
</feature>
<keyword evidence="19" id="KW-1185">Reference proteome</keyword>
<dbReference type="EC" id="1.6.2.2" evidence="15"/>
<dbReference type="GO" id="GO:0005739">
    <property type="term" value="C:mitochondrion"/>
    <property type="evidence" value="ECO:0007669"/>
    <property type="project" value="UniProtKB-SubCell"/>
</dbReference>
<proteinExistence type="inferred from homology"/>
<evidence type="ECO:0000256" key="6">
    <source>
        <dbReference type="ARBA" id="ARBA00022692"/>
    </source>
</evidence>
<dbReference type="EMBL" id="VFQX01000027">
    <property type="protein sequence ID" value="KAF0979346.1"/>
    <property type="molecule type" value="Genomic_DNA"/>
</dbReference>
<dbReference type="InterPro" id="IPR001709">
    <property type="entry name" value="Flavoprot_Pyr_Nucl_cyt_Rdtase"/>
</dbReference>
<dbReference type="AlphaFoldDB" id="A0A6A5BVN8"/>
<dbReference type="FunFam" id="3.40.50.80:FF:000009">
    <property type="entry name" value="NADH-cytochrome b5 reductase"/>
    <property type="match status" value="1"/>
</dbReference>
<feature type="binding site" evidence="14">
    <location>
        <position position="113"/>
    </location>
    <ligand>
        <name>FAD</name>
        <dbReference type="ChEBI" id="CHEBI:57692"/>
    </ligand>
</feature>
<feature type="binding site" evidence="14">
    <location>
        <position position="112"/>
    </location>
    <ligand>
        <name>FAD</name>
        <dbReference type="ChEBI" id="CHEBI:57692"/>
    </ligand>
</feature>
<protein>
    <recommendedName>
        <fullName evidence="15">NADH-cytochrome b5 reductase</fullName>
        <ecNumber evidence="15">1.6.2.2</ecNumber>
    </recommendedName>
</protein>
<dbReference type="InterPro" id="IPR001433">
    <property type="entry name" value="OxRdtase_FAD/NAD-bd"/>
</dbReference>
<evidence type="ECO:0000256" key="3">
    <source>
        <dbReference type="ARBA" id="ARBA00004370"/>
    </source>
</evidence>
<feature type="domain" description="FAD-binding FR-type" evidence="17">
    <location>
        <begin position="53"/>
        <end position="162"/>
    </location>
</feature>
<evidence type="ECO:0000259" key="17">
    <source>
        <dbReference type="PROSITE" id="PS51384"/>
    </source>
</evidence>
<dbReference type="OrthoDB" id="432685at2759"/>
<dbReference type="FunFam" id="2.40.30.10:FF:000069">
    <property type="entry name" value="NADH-cytochrome b5 reductase"/>
    <property type="match status" value="1"/>
</dbReference>
<accession>A0A6A5BVN8</accession>
<evidence type="ECO:0000256" key="15">
    <source>
        <dbReference type="RuleBase" id="RU361226"/>
    </source>
</evidence>
<dbReference type="GeneID" id="68108907"/>
<dbReference type="InterPro" id="IPR001834">
    <property type="entry name" value="CBR-like"/>
</dbReference>
<reference evidence="18 19" key="1">
    <citation type="journal article" date="2019" name="Sci. Rep.">
        <title>Nanopore sequencing improves the draft genome of the human pathogenic amoeba Naegleria fowleri.</title>
        <authorList>
            <person name="Liechti N."/>
            <person name="Schurch N."/>
            <person name="Bruggmann R."/>
            <person name="Wittwer M."/>
        </authorList>
    </citation>
    <scope>NUCLEOTIDE SEQUENCE [LARGE SCALE GENOMIC DNA]</scope>
    <source>
        <strain evidence="18 19">ATCC 30894</strain>
    </source>
</reference>
<feature type="chain" id="PRO_5025690388" description="NADH-cytochrome b5 reductase" evidence="16">
    <location>
        <begin position="17"/>
        <end position="313"/>
    </location>
</feature>
<dbReference type="GO" id="GO:0016020">
    <property type="term" value="C:membrane"/>
    <property type="evidence" value="ECO:0007669"/>
    <property type="project" value="UniProtKB-SubCell"/>
</dbReference>
<keyword evidence="6" id="KW-0812">Transmembrane</keyword>
<dbReference type="RefSeq" id="XP_044564059.1">
    <property type="nucleotide sequence ID" value="XM_044704800.1"/>
</dbReference>
<dbReference type="SUPFAM" id="SSF63380">
    <property type="entry name" value="Riboflavin synthase domain-like"/>
    <property type="match status" value="1"/>
</dbReference>
<dbReference type="PANTHER" id="PTHR19370:SF171">
    <property type="entry name" value="NADH-CYTOCHROME B5 REDUCTASE 2"/>
    <property type="match status" value="1"/>
</dbReference>
<keyword evidence="11" id="KW-0496">Mitochondrion</keyword>
<dbReference type="InterPro" id="IPR039261">
    <property type="entry name" value="FNR_nucleotide-bd"/>
</dbReference>
<feature type="binding site" evidence="14">
    <location>
        <position position="130"/>
    </location>
    <ligand>
        <name>FAD</name>
        <dbReference type="ChEBI" id="CHEBI:57692"/>
    </ligand>
</feature>
<keyword evidence="7 14" id="KW-0274">FAD</keyword>
<dbReference type="InterPro" id="IPR008333">
    <property type="entry name" value="Cbr1-like_FAD-bd_dom"/>
</dbReference>
<evidence type="ECO:0000313" key="18">
    <source>
        <dbReference type="EMBL" id="KAF0979346.1"/>
    </source>
</evidence>
<dbReference type="InterPro" id="IPR017927">
    <property type="entry name" value="FAD-bd_FR_type"/>
</dbReference>
<feature type="binding site" evidence="14">
    <location>
        <position position="179"/>
    </location>
    <ligand>
        <name>FAD</name>
        <dbReference type="ChEBI" id="CHEBI:57692"/>
    </ligand>
</feature>
<evidence type="ECO:0000256" key="10">
    <source>
        <dbReference type="ARBA" id="ARBA00023027"/>
    </source>
</evidence>
<keyword evidence="12" id="KW-0472">Membrane</keyword>
<dbReference type="Pfam" id="PF00175">
    <property type="entry name" value="NAD_binding_1"/>
    <property type="match status" value="1"/>
</dbReference>
<evidence type="ECO:0000256" key="12">
    <source>
        <dbReference type="ARBA" id="ARBA00023136"/>
    </source>
</evidence>
<comment type="cofactor">
    <cofactor evidence="1 14 15">
        <name>FAD</name>
        <dbReference type="ChEBI" id="CHEBI:57692"/>
    </cofactor>
</comment>
<evidence type="ECO:0000256" key="2">
    <source>
        <dbReference type="ARBA" id="ARBA00004173"/>
    </source>
</evidence>
<dbReference type="VEuPathDB" id="AmoebaDB:NF0036360"/>
<comment type="catalytic activity">
    <reaction evidence="13 15">
        <text>2 Fe(III)-[cytochrome b5] + NADH = 2 Fe(II)-[cytochrome b5] + NAD(+) + H(+)</text>
        <dbReference type="Rhea" id="RHEA:46680"/>
        <dbReference type="Rhea" id="RHEA-COMP:10438"/>
        <dbReference type="Rhea" id="RHEA-COMP:10439"/>
        <dbReference type="ChEBI" id="CHEBI:15378"/>
        <dbReference type="ChEBI" id="CHEBI:29033"/>
        <dbReference type="ChEBI" id="CHEBI:29034"/>
        <dbReference type="ChEBI" id="CHEBI:57540"/>
        <dbReference type="ChEBI" id="CHEBI:57945"/>
        <dbReference type="EC" id="1.6.2.2"/>
    </reaction>
</comment>
<evidence type="ECO:0000256" key="13">
    <source>
        <dbReference type="ARBA" id="ARBA00047682"/>
    </source>
</evidence>
<keyword evidence="9 15" id="KW-0560">Oxidoreductase</keyword>
<dbReference type="Proteomes" id="UP000444721">
    <property type="component" value="Unassembled WGS sequence"/>
</dbReference>
<dbReference type="PRINTS" id="PR00406">
    <property type="entry name" value="CYTB5RDTASE"/>
</dbReference>
<organism evidence="18 19">
    <name type="scientific">Naegleria fowleri</name>
    <name type="common">Brain eating amoeba</name>
    <dbReference type="NCBI Taxonomy" id="5763"/>
    <lineage>
        <taxon>Eukaryota</taxon>
        <taxon>Discoba</taxon>
        <taxon>Heterolobosea</taxon>
        <taxon>Tetramitia</taxon>
        <taxon>Eutetramitia</taxon>
        <taxon>Vahlkampfiidae</taxon>
        <taxon>Naegleria</taxon>
    </lineage>
</organism>
<dbReference type="Pfam" id="PF00970">
    <property type="entry name" value="FAD_binding_6"/>
    <property type="match status" value="1"/>
</dbReference>
<dbReference type="InterPro" id="IPR017938">
    <property type="entry name" value="Riboflavin_synthase-like_b-brl"/>
</dbReference>
<keyword evidence="10 15" id="KW-0520">NAD</keyword>
<dbReference type="VEuPathDB" id="AmoebaDB:FDP41_001689"/>
<evidence type="ECO:0000256" key="16">
    <source>
        <dbReference type="SAM" id="SignalP"/>
    </source>
</evidence>
<feature type="binding site" evidence="14">
    <location>
        <position position="136"/>
    </location>
    <ligand>
        <name>FAD</name>
        <dbReference type="ChEBI" id="CHEBI:57692"/>
    </ligand>
</feature>
<comment type="similarity">
    <text evidence="4 15">Belongs to the flavoprotein pyridine nucleotide cytochrome reductase family.</text>
</comment>
<comment type="subcellular location">
    <subcellularLocation>
        <location evidence="3">Membrane</location>
    </subcellularLocation>
    <subcellularLocation>
        <location evidence="2">Mitochondrion</location>
    </subcellularLocation>
</comment>
<evidence type="ECO:0000256" key="9">
    <source>
        <dbReference type="ARBA" id="ARBA00023002"/>
    </source>
</evidence>
<dbReference type="OMA" id="KGPEMQK"/>
<keyword evidence="16" id="KW-0732">Signal</keyword>
<evidence type="ECO:0000256" key="14">
    <source>
        <dbReference type="PIRSR" id="PIRSR601834-1"/>
    </source>
</evidence>
<feature type="binding site" evidence="14">
    <location>
        <position position="138"/>
    </location>
    <ligand>
        <name>FAD</name>
        <dbReference type="ChEBI" id="CHEBI:57692"/>
    </ligand>
</feature>
<keyword evidence="5 14" id="KW-0285">Flavoprotein</keyword>
<keyword evidence="8" id="KW-1133">Transmembrane helix</keyword>
<dbReference type="VEuPathDB" id="AmoebaDB:NfTy_054660"/>
<evidence type="ECO:0000256" key="5">
    <source>
        <dbReference type="ARBA" id="ARBA00022630"/>
    </source>
</evidence>
<evidence type="ECO:0000256" key="11">
    <source>
        <dbReference type="ARBA" id="ARBA00023128"/>
    </source>
</evidence>
<dbReference type="PANTHER" id="PTHR19370">
    <property type="entry name" value="NADH-CYTOCHROME B5 REDUCTASE"/>
    <property type="match status" value="1"/>
</dbReference>
<dbReference type="GO" id="GO:0090524">
    <property type="term" value="F:cytochrome-b5 reductase activity, acting on NADH"/>
    <property type="evidence" value="ECO:0007669"/>
    <property type="project" value="UniProtKB-EC"/>
</dbReference>
<evidence type="ECO:0000256" key="7">
    <source>
        <dbReference type="ARBA" id="ARBA00022827"/>
    </source>
</evidence>
<feature type="binding site" evidence="14">
    <location>
        <position position="128"/>
    </location>
    <ligand>
        <name>FAD</name>
        <dbReference type="ChEBI" id="CHEBI:57692"/>
    </ligand>
</feature>
<feature type="binding site" evidence="14">
    <location>
        <position position="111"/>
    </location>
    <ligand>
        <name>FAD</name>
        <dbReference type="ChEBI" id="CHEBI:57692"/>
    </ligand>
</feature>
<evidence type="ECO:0000256" key="1">
    <source>
        <dbReference type="ARBA" id="ARBA00001974"/>
    </source>
</evidence>
<evidence type="ECO:0000256" key="8">
    <source>
        <dbReference type="ARBA" id="ARBA00022989"/>
    </source>
</evidence>
<gene>
    <name evidence="18" type="ORF">FDP41_001689</name>
</gene>
<dbReference type="Gene3D" id="3.40.50.80">
    <property type="entry name" value="Nucleotide-binding domain of ferredoxin-NADP reductase (FNR) module"/>
    <property type="match status" value="1"/>
</dbReference>
<comment type="caution">
    <text evidence="18">The sequence shown here is derived from an EMBL/GenBank/DDBJ whole genome shotgun (WGS) entry which is preliminary data.</text>
</comment>
<name>A0A6A5BVN8_NAEFO</name>
<sequence>MYRRLLVLIGGGTALAAGVNRWRNPIPDNEQKFVNDLRDFNTEKVDEHALNPEVFQSYKLKEVKPISHDTSIFTFALEEKQDEWMVQKKLNLPVASCILAKGNVGDEVVVRPYTPINRNGDVGFMNLLVKTYPNGKLSKKIHEMKIGDSLEFKGPLLKYDYKPNMKKELIFLSAGTGITPSYQLIQEILSNSKNDSTKITLLYANKTPEDILLKKELDTLAKQHPNQFKVFYTIDSDPNRSADTTIQGRGFVNQAMLEQLGFPKPSSDVLVSVCGPPPFYDLLCGQKKNPREQGEVTGLLKENGYNETNVFKF</sequence>
<evidence type="ECO:0000256" key="4">
    <source>
        <dbReference type="ARBA" id="ARBA00006105"/>
    </source>
</evidence>
<dbReference type="PROSITE" id="PS51384">
    <property type="entry name" value="FAD_FR"/>
    <property type="match status" value="1"/>
</dbReference>
<evidence type="ECO:0000313" key="19">
    <source>
        <dbReference type="Proteomes" id="UP000444721"/>
    </source>
</evidence>
<dbReference type="CDD" id="cd06183">
    <property type="entry name" value="cyt_b5_reduct_like"/>
    <property type="match status" value="1"/>
</dbReference>
<dbReference type="SUPFAM" id="SSF52343">
    <property type="entry name" value="Ferredoxin reductase-like, C-terminal NADP-linked domain"/>
    <property type="match status" value="1"/>
</dbReference>